<gene>
    <name evidence="6" type="ORF">PR001_g13779</name>
</gene>
<evidence type="ECO:0000313" key="6">
    <source>
        <dbReference type="EMBL" id="KAE9019813.1"/>
    </source>
</evidence>
<dbReference type="AlphaFoldDB" id="A0A6A3LVB4"/>
<evidence type="ECO:0000256" key="4">
    <source>
        <dbReference type="ARBA" id="ARBA00023026"/>
    </source>
</evidence>
<comment type="caution">
    <text evidence="6">The sequence shown here is derived from an EMBL/GenBank/DDBJ whole genome shotgun (WGS) entry which is preliminary data.</text>
</comment>
<reference evidence="6 7" key="1">
    <citation type="submission" date="2018-09" db="EMBL/GenBank/DDBJ databases">
        <title>Genomic investigation of the strawberry pathogen Phytophthora fragariae indicates pathogenicity is determined by transcriptional variation in three key races.</title>
        <authorList>
            <person name="Adams T.M."/>
            <person name="Armitage A.D."/>
            <person name="Sobczyk M.K."/>
            <person name="Bates H.J."/>
            <person name="Dunwell J.M."/>
            <person name="Nellist C.F."/>
            <person name="Harrison R.J."/>
        </authorList>
    </citation>
    <scope>NUCLEOTIDE SEQUENCE [LARGE SCALE GENOMIC DNA]</scope>
    <source>
        <strain evidence="6 7">SCRP249</strain>
    </source>
</reference>
<dbReference type="GO" id="GO:0005576">
    <property type="term" value="C:extracellular region"/>
    <property type="evidence" value="ECO:0007669"/>
    <property type="project" value="UniProtKB-SubCell"/>
</dbReference>
<dbReference type="Pfam" id="PF05630">
    <property type="entry name" value="NPP1"/>
    <property type="match status" value="1"/>
</dbReference>
<evidence type="ECO:0000313" key="7">
    <source>
        <dbReference type="Proteomes" id="UP000429607"/>
    </source>
</evidence>
<feature type="chain" id="PRO_5025481629" description="Necrosis inducing-like protein NPP1 type" evidence="5">
    <location>
        <begin position="18"/>
        <end position="247"/>
    </location>
</feature>
<dbReference type="Proteomes" id="UP000429607">
    <property type="component" value="Unassembled WGS sequence"/>
</dbReference>
<keyword evidence="5" id="KW-0732">Signal</keyword>
<evidence type="ECO:0000256" key="3">
    <source>
        <dbReference type="ARBA" id="ARBA00022525"/>
    </source>
</evidence>
<comment type="subcellular location">
    <subcellularLocation>
        <location evidence="1">Secreted</location>
    </subcellularLocation>
</comment>
<keyword evidence="3" id="KW-0964">Secreted</keyword>
<organism evidence="6 7">
    <name type="scientific">Phytophthora rubi</name>
    <dbReference type="NCBI Taxonomy" id="129364"/>
    <lineage>
        <taxon>Eukaryota</taxon>
        <taxon>Sar</taxon>
        <taxon>Stramenopiles</taxon>
        <taxon>Oomycota</taxon>
        <taxon>Peronosporomycetes</taxon>
        <taxon>Peronosporales</taxon>
        <taxon>Peronosporaceae</taxon>
        <taxon>Phytophthora</taxon>
    </lineage>
</organism>
<name>A0A6A3LVB4_9STRA</name>
<feature type="signal peptide" evidence="5">
    <location>
        <begin position="1"/>
        <end position="17"/>
    </location>
</feature>
<evidence type="ECO:0000256" key="1">
    <source>
        <dbReference type="ARBA" id="ARBA00004613"/>
    </source>
</evidence>
<dbReference type="InterPro" id="IPR008701">
    <property type="entry name" value="NPP1"/>
</dbReference>
<evidence type="ECO:0000256" key="5">
    <source>
        <dbReference type="SAM" id="SignalP"/>
    </source>
</evidence>
<dbReference type="EMBL" id="QXFV01000958">
    <property type="protein sequence ID" value="KAE9019813.1"/>
    <property type="molecule type" value="Genomic_DNA"/>
</dbReference>
<dbReference type="PIRSF" id="PIRSF029958">
    <property type="entry name" value="Necrosis-inducing_protein"/>
    <property type="match status" value="1"/>
</dbReference>
<evidence type="ECO:0000256" key="2">
    <source>
        <dbReference type="ARBA" id="ARBA00009520"/>
    </source>
</evidence>
<proteinExistence type="inferred from homology"/>
<keyword evidence="4" id="KW-0843">Virulence</keyword>
<dbReference type="PANTHER" id="PTHR33657">
    <property type="entry name" value="DOMAIN PROTEIN, PUTATIVE (AFU_ORTHOLOGUE AFUA_5G00600)-RELATED"/>
    <property type="match status" value="1"/>
</dbReference>
<protein>
    <recommendedName>
        <fullName evidence="8">Necrosis inducing-like protein NPP1 type</fullName>
    </recommendedName>
</protein>
<sequence length="247" mass="27149">MNFRAFLLAAIVSLTTASAGSAGISRINHDQVQPLAQPTPVTDAQKLAVKYKPQLRISYGCHSYPAVQANGSVSGGLEWSGPADGDCTGSSLGSQVYARSDWFKDKWATMYTWYFPKGRQGVSGHRHFWEYAIIWTDTPSPDNSTFLGISMSAGVGHGKQTPVLLKYMDGTSVKLESHYSVLGNKAALDLTKDSGDFQDLITWGQLPVPARDALNGDAFDVTYFFNKFEMPLKDSVFMNILNKAYPW</sequence>
<accession>A0A6A3LVB4</accession>
<comment type="similarity">
    <text evidence="2">Belongs to the Necrosis inducing protein (NPP1) family.</text>
</comment>
<dbReference type="PANTHER" id="PTHR33657:SF8">
    <property type="entry name" value="DOMAIN PROTEIN, PUTATIVE (AFU_ORTHOLOGUE AFUA_5G00600)-RELATED"/>
    <property type="match status" value="1"/>
</dbReference>
<evidence type="ECO:0008006" key="8">
    <source>
        <dbReference type="Google" id="ProtNLM"/>
    </source>
</evidence>